<protein>
    <recommendedName>
        <fullName evidence="1">ATPase domain-containing protein</fullName>
    </recommendedName>
</protein>
<dbReference type="InterPro" id="IPR027417">
    <property type="entry name" value="P-loop_NTPase"/>
</dbReference>
<accession>A0A1F4U4M1</accession>
<dbReference type="SUPFAM" id="SSF52540">
    <property type="entry name" value="P-loop containing nucleoside triphosphate hydrolases"/>
    <property type="match status" value="1"/>
</dbReference>
<dbReference type="Gene3D" id="3.40.50.300">
    <property type="entry name" value="P-loop containing nucleotide triphosphate hydrolases"/>
    <property type="match status" value="1"/>
</dbReference>
<sequence>MNNPFVYGEAVSGHYFTGREKECRELRAELKNGQNIIIFSPRRYGKTSLIKKVLEGLSKEGVLTFYIDLFFVNSKQKFIETYAEAVAQELKGPFAKISQTLKELIPKIIPKIVIKTGGGTSFEFDFDRTRKISPILEDLYESVHKLIKHQKKKAVVVFDEFQELLSFDDGEIEAGMRSKFQFHRNVSYVFLGSKRNLMQKLFDDKSRPFYNSGRKYPLKKIEAEEFAKFIKLRFGQTRIKISDEQVISLLELTGRHPYYTQELCHFVWENAREDKKVTAATINKSIREILSSESTNYNNIWDGITAKQKGFLIALAKNPEANVYSQEFILGNQLGTPSTIQRLVKLLYDKQIIEKENGKVFFEDIFFEKWIISKAT</sequence>
<dbReference type="AlphaFoldDB" id="A0A1F4U4M1"/>
<dbReference type="PANTHER" id="PTHR34301:SF8">
    <property type="entry name" value="ATPASE DOMAIN-CONTAINING PROTEIN"/>
    <property type="match status" value="1"/>
</dbReference>
<dbReference type="PANTHER" id="PTHR34301">
    <property type="entry name" value="DNA-BINDING PROTEIN-RELATED"/>
    <property type="match status" value="1"/>
</dbReference>
<proteinExistence type="predicted"/>
<evidence type="ECO:0000313" key="3">
    <source>
        <dbReference type="Proteomes" id="UP000179242"/>
    </source>
</evidence>
<evidence type="ECO:0000313" key="2">
    <source>
        <dbReference type="EMBL" id="OGC39918.1"/>
    </source>
</evidence>
<evidence type="ECO:0000259" key="1">
    <source>
        <dbReference type="Pfam" id="PF01637"/>
    </source>
</evidence>
<dbReference type="EMBL" id="MEUJ01000005">
    <property type="protein sequence ID" value="OGC39918.1"/>
    <property type="molecule type" value="Genomic_DNA"/>
</dbReference>
<reference evidence="2 3" key="1">
    <citation type="journal article" date="2016" name="Nat. Commun.">
        <title>Thousands of microbial genomes shed light on interconnected biogeochemical processes in an aquifer system.</title>
        <authorList>
            <person name="Anantharaman K."/>
            <person name="Brown C.T."/>
            <person name="Hug L.A."/>
            <person name="Sharon I."/>
            <person name="Castelle C.J."/>
            <person name="Probst A.J."/>
            <person name="Thomas B.C."/>
            <person name="Singh A."/>
            <person name="Wilkins M.J."/>
            <person name="Karaoz U."/>
            <person name="Brodie E.L."/>
            <person name="Williams K.H."/>
            <person name="Hubbard S.S."/>
            <person name="Banfield J.F."/>
        </authorList>
    </citation>
    <scope>NUCLEOTIDE SEQUENCE [LARGE SCALE GENOMIC DNA]</scope>
</reference>
<dbReference type="InterPro" id="IPR011579">
    <property type="entry name" value="ATPase_dom"/>
</dbReference>
<organism evidence="2 3">
    <name type="scientific">candidate division WOR-1 bacterium RIFOXYC2_FULL_46_14</name>
    <dbReference type="NCBI Taxonomy" id="1802587"/>
    <lineage>
        <taxon>Bacteria</taxon>
        <taxon>Bacillati</taxon>
        <taxon>Saganbacteria</taxon>
    </lineage>
</organism>
<feature type="domain" description="ATPase" evidence="1">
    <location>
        <begin position="16"/>
        <end position="262"/>
    </location>
</feature>
<gene>
    <name evidence="2" type="ORF">A2438_05335</name>
</gene>
<dbReference type="Pfam" id="PF01637">
    <property type="entry name" value="ATPase_2"/>
    <property type="match status" value="1"/>
</dbReference>
<name>A0A1F4U4M1_UNCSA</name>
<dbReference type="Proteomes" id="UP000179242">
    <property type="component" value="Unassembled WGS sequence"/>
</dbReference>
<dbReference type="GO" id="GO:0005524">
    <property type="term" value="F:ATP binding"/>
    <property type="evidence" value="ECO:0007669"/>
    <property type="project" value="InterPro"/>
</dbReference>
<comment type="caution">
    <text evidence="2">The sequence shown here is derived from an EMBL/GenBank/DDBJ whole genome shotgun (WGS) entry which is preliminary data.</text>
</comment>